<keyword evidence="4" id="KW-0479">Metal-binding</keyword>
<evidence type="ECO:0000256" key="9">
    <source>
        <dbReference type="ARBA" id="ARBA00023316"/>
    </source>
</evidence>
<evidence type="ECO:0000313" key="14">
    <source>
        <dbReference type="EMBL" id="MCK8780828.1"/>
    </source>
</evidence>
<evidence type="ECO:0000256" key="6">
    <source>
        <dbReference type="ARBA" id="ARBA00022801"/>
    </source>
</evidence>
<keyword evidence="5 13" id="KW-0732">Signal</keyword>
<sequence length="415" mass="44504">MRLQDCLRRAAVAAAVSLPLFASSASVAAAEDRSLKLFFTHTGERATITYKRDGRYDSRGLAEINRFLRDWRRNEPARMDPRLLDLVWEVYDRSGAKDYIHIVSAYRSPATNSMLRGRSRSTGVAKNSQHMLGKAMDFYIPGVKLATLRALAMQAQVGGVGYYPTSGSPFVHLDVGNVRAWPRMSRQELARIFPDGKTMHLPADGRPLPGYDQAVADYRRRVGPKSILIAAAAGEDDDDAAPAPVRAGLLTAMLPSRKSRAEQALELQTTPGAAVPPANDPGYVDLASLAVPVPAVRPSAALPEAAIETASLGPVQAVREEPVQPAALPTLRQVSGGIALLPMTSAETDSEDEADAEESLVSWALSAPDSRGMIAPVFVRRSLAGAATAKSADVAEETTAPETSKFDASRFWADG</sequence>
<proteinExistence type="inferred from homology"/>
<protein>
    <recommendedName>
        <fullName evidence="11">Murein endopeptidase K</fullName>
    </recommendedName>
</protein>
<keyword evidence="15" id="KW-1185">Reference proteome</keyword>
<evidence type="ECO:0000256" key="5">
    <source>
        <dbReference type="ARBA" id="ARBA00022729"/>
    </source>
</evidence>
<dbReference type="RefSeq" id="WP_248683410.1">
    <property type="nucleotide sequence ID" value="NZ_JALPRY010000014.1"/>
</dbReference>
<feature type="chain" id="PRO_5047135421" description="Murein endopeptidase K" evidence="13">
    <location>
        <begin position="29"/>
        <end position="415"/>
    </location>
</feature>
<gene>
    <name evidence="14" type="ORF">M0654_12615</name>
</gene>
<accession>A0ABT0ISK3</accession>
<reference evidence="14 15" key="1">
    <citation type="submission" date="2022-04" db="EMBL/GenBank/DDBJ databases">
        <title>Rhizobium coralii sp. nov., isolated from coral Turbinaria peltata.</title>
        <authorList>
            <person name="Sun H."/>
        </authorList>
    </citation>
    <scope>NUCLEOTIDE SEQUENCE [LARGE SCALE GENOMIC DNA]</scope>
    <source>
        <strain evidence="14 15">NTR19</strain>
    </source>
</reference>
<evidence type="ECO:0000256" key="7">
    <source>
        <dbReference type="ARBA" id="ARBA00022833"/>
    </source>
</evidence>
<comment type="cofactor">
    <cofactor evidence="1">
        <name>Zn(2+)</name>
        <dbReference type="ChEBI" id="CHEBI:29105"/>
    </cofactor>
</comment>
<evidence type="ECO:0000256" key="12">
    <source>
        <dbReference type="SAM" id="MobiDB-lite"/>
    </source>
</evidence>
<keyword evidence="6" id="KW-0378">Hydrolase</keyword>
<comment type="pathway">
    <text evidence="2">Cell wall biogenesis; cell wall polysaccharide biosynthesis.</text>
</comment>
<dbReference type="Pfam" id="PF05951">
    <property type="entry name" value="Peptidase_M15_2"/>
    <property type="match status" value="1"/>
</dbReference>
<organism evidence="14 15">
    <name type="scientific">Neorhizobium turbinariae</name>
    <dbReference type="NCBI Taxonomy" id="2937795"/>
    <lineage>
        <taxon>Bacteria</taxon>
        <taxon>Pseudomonadati</taxon>
        <taxon>Pseudomonadota</taxon>
        <taxon>Alphaproteobacteria</taxon>
        <taxon>Hyphomicrobiales</taxon>
        <taxon>Rhizobiaceae</taxon>
        <taxon>Rhizobium/Agrobacterium group</taxon>
        <taxon>Neorhizobium</taxon>
    </lineage>
</organism>
<keyword evidence="3" id="KW-0645">Protease</keyword>
<evidence type="ECO:0000256" key="1">
    <source>
        <dbReference type="ARBA" id="ARBA00001947"/>
    </source>
</evidence>
<evidence type="ECO:0000256" key="8">
    <source>
        <dbReference type="ARBA" id="ARBA00023049"/>
    </source>
</evidence>
<dbReference type="SUPFAM" id="SSF55166">
    <property type="entry name" value="Hedgehog/DD-peptidase"/>
    <property type="match status" value="1"/>
</dbReference>
<evidence type="ECO:0000256" key="4">
    <source>
        <dbReference type="ARBA" id="ARBA00022723"/>
    </source>
</evidence>
<dbReference type="Proteomes" id="UP001202827">
    <property type="component" value="Unassembled WGS sequence"/>
</dbReference>
<comment type="similarity">
    <text evidence="10">Belongs to the peptidase M15 family.</text>
</comment>
<dbReference type="PANTHER" id="PTHR37425:SF1">
    <property type="entry name" value="OUTER MEMBRANE PROTEIN"/>
    <property type="match status" value="1"/>
</dbReference>
<evidence type="ECO:0000313" key="15">
    <source>
        <dbReference type="Proteomes" id="UP001202827"/>
    </source>
</evidence>
<dbReference type="PANTHER" id="PTHR37425">
    <property type="match status" value="1"/>
</dbReference>
<name>A0ABT0ISK3_9HYPH</name>
<evidence type="ECO:0000256" key="13">
    <source>
        <dbReference type="SAM" id="SignalP"/>
    </source>
</evidence>
<evidence type="ECO:0000256" key="2">
    <source>
        <dbReference type="ARBA" id="ARBA00004776"/>
    </source>
</evidence>
<evidence type="ECO:0000256" key="11">
    <source>
        <dbReference type="ARBA" id="ARBA00093666"/>
    </source>
</evidence>
<feature type="signal peptide" evidence="13">
    <location>
        <begin position="1"/>
        <end position="28"/>
    </location>
</feature>
<dbReference type="EMBL" id="JALPRY010000014">
    <property type="protein sequence ID" value="MCK8780828.1"/>
    <property type="molecule type" value="Genomic_DNA"/>
</dbReference>
<keyword evidence="9" id="KW-0961">Cell wall biogenesis/degradation</keyword>
<dbReference type="InterPro" id="IPR010275">
    <property type="entry name" value="MepK"/>
</dbReference>
<evidence type="ECO:0000256" key="3">
    <source>
        <dbReference type="ARBA" id="ARBA00022670"/>
    </source>
</evidence>
<comment type="caution">
    <text evidence="14">The sequence shown here is derived from an EMBL/GenBank/DDBJ whole genome shotgun (WGS) entry which is preliminary data.</text>
</comment>
<feature type="region of interest" description="Disordered" evidence="12">
    <location>
        <begin position="387"/>
        <end position="415"/>
    </location>
</feature>
<dbReference type="InterPro" id="IPR009045">
    <property type="entry name" value="Zn_M74/Hedgehog-like"/>
</dbReference>
<dbReference type="CDD" id="cd14844">
    <property type="entry name" value="Zn-DD-carboxypeptidase_like"/>
    <property type="match status" value="1"/>
</dbReference>
<evidence type="ECO:0000256" key="10">
    <source>
        <dbReference type="ARBA" id="ARBA00093448"/>
    </source>
</evidence>
<dbReference type="Gene3D" id="3.30.1380.10">
    <property type="match status" value="1"/>
</dbReference>
<keyword evidence="8" id="KW-0482">Metalloprotease</keyword>
<keyword evidence="7" id="KW-0862">Zinc</keyword>